<dbReference type="InterPro" id="IPR010998">
    <property type="entry name" value="Integrase_recombinase_N"/>
</dbReference>
<dbReference type="InterPro" id="IPR011010">
    <property type="entry name" value="DNA_brk_join_enz"/>
</dbReference>
<evidence type="ECO:0000256" key="1">
    <source>
        <dbReference type="ARBA" id="ARBA00008857"/>
    </source>
</evidence>
<sequence length="415" mass="46932">MNTRLMSDDDLVRVTGKRRYTKQADWFKDQFGVSVTRAADGKLVMTWVQFDALLAKKNGTAGANASQSKHGAWYWSEPISGKWIRLCSLEESETVLVTRLAAERAKVERPEGMGDMRPLIDEYVRKHKAEHREKAWPSYGAYAGKGFRNVNVADVKPSHISNWLKVKYAGKLPMQRVMRAFLSGFFQWCINENKRDTNPCKEVKLKKPKVRQTYITDEHFAAIRAAMLEVTYERSGKEITAEVPTGPMMQCMVDLCYLTAQRSTEIRNLKWSDIDRKAGVIHFVPSKTEDSSGVRVDFRITPEIEAVLARVQTIDGRPSIGDKYVIHTQRGTRYAANTVLKAWKAAADRAKLAELGYTIKDIRAKALTDGVRDGYSIEALQVAGAHTTKEMTEDYIKQRNVPVADVRLRIPGRAA</sequence>
<dbReference type="Proteomes" id="UP000612746">
    <property type="component" value="Unassembled WGS sequence"/>
</dbReference>
<comment type="similarity">
    <text evidence="1">Belongs to the 'phage' integrase family.</text>
</comment>
<dbReference type="GO" id="GO:0003677">
    <property type="term" value="F:DNA binding"/>
    <property type="evidence" value="ECO:0007669"/>
    <property type="project" value="UniProtKB-KW"/>
</dbReference>
<keyword evidence="3" id="KW-0238">DNA-binding</keyword>
<accession>A0A8H7U9W1</accession>
<proteinExistence type="inferred from homology"/>
<organism evidence="6 7">
    <name type="scientific">Umbelopsis vinacea</name>
    <dbReference type="NCBI Taxonomy" id="44442"/>
    <lineage>
        <taxon>Eukaryota</taxon>
        <taxon>Fungi</taxon>
        <taxon>Fungi incertae sedis</taxon>
        <taxon>Mucoromycota</taxon>
        <taxon>Mucoromycotina</taxon>
        <taxon>Umbelopsidomycetes</taxon>
        <taxon>Umbelopsidales</taxon>
        <taxon>Umbelopsidaceae</taxon>
        <taxon>Umbelopsis</taxon>
    </lineage>
</organism>
<dbReference type="Pfam" id="PF00589">
    <property type="entry name" value="Phage_integrase"/>
    <property type="match status" value="1"/>
</dbReference>
<dbReference type="PANTHER" id="PTHR30629">
    <property type="entry name" value="PROPHAGE INTEGRASE"/>
    <property type="match status" value="1"/>
</dbReference>
<dbReference type="InterPro" id="IPR050808">
    <property type="entry name" value="Phage_Integrase"/>
</dbReference>
<dbReference type="Gene3D" id="1.10.150.130">
    <property type="match status" value="1"/>
</dbReference>
<keyword evidence="7" id="KW-1185">Reference proteome</keyword>
<evidence type="ECO:0000313" key="6">
    <source>
        <dbReference type="EMBL" id="KAG2171864.1"/>
    </source>
</evidence>
<dbReference type="InterPro" id="IPR013762">
    <property type="entry name" value="Integrase-like_cat_sf"/>
</dbReference>
<protein>
    <recommendedName>
        <fullName evidence="5">Tyr recombinase domain-containing protein</fullName>
    </recommendedName>
</protein>
<dbReference type="GO" id="GO:0006310">
    <property type="term" value="P:DNA recombination"/>
    <property type="evidence" value="ECO:0007669"/>
    <property type="project" value="UniProtKB-KW"/>
</dbReference>
<evidence type="ECO:0000256" key="2">
    <source>
        <dbReference type="ARBA" id="ARBA00022908"/>
    </source>
</evidence>
<comment type="caution">
    <text evidence="6">The sequence shown here is derived from an EMBL/GenBank/DDBJ whole genome shotgun (WGS) entry which is preliminary data.</text>
</comment>
<gene>
    <name evidence="6" type="ORF">INT44_002509</name>
</gene>
<dbReference type="SUPFAM" id="SSF56349">
    <property type="entry name" value="DNA breaking-rejoining enzymes"/>
    <property type="match status" value="1"/>
</dbReference>
<reference evidence="6" key="1">
    <citation type="submission" date="2020-12" db="EMBL/GenBank/DDBJ databases">
        <title>Metabolic potential, ecology and presence of endohyphal bacteria is reflected in genomic diversity of Mucoromycotina.</title>
        <authorList>
            <person name="Muszewska A."/>
            <person name="Okrasinska A."/>
            <person name="Steczkiewicz K."/>
            <person name="Drgas O."/>
            <person name="Orlowska M."/>
            <person name="Perlinska-Lenart U."/>
            <person name="Aleksandrzak-Piekarczyk T."/>
            <person name="Szatraj K."/>
            <person name="Zielenkiewicz U."/>
            <person name="Pilsyk S."/>
            <person name="Malc E."/>
            <person name="Mieczkowski P."/>
            <person name="Kruszewska J.S."/>
            <person name="Biernat P."/>
            <person name="Pawlowska J."/>
        </authorList>
    </citation>
    <scope>NUCLEOTIDE SEQUENCE</scope>
    <source>
        <strain evidence="6">WA0000051536</strain>
    </source>
</reference>
<evidence type="ECO:0000313" key="7">
    <source>
        <dbReference type="Proteomes" id="UP000612746"/>
    </source>
</evidence>
<keyword evidence="4" id="KW-0233">DNA recombination</keyword>
<dbReference type="PROSITE" id="PS51898">
    <property type="entry name" value="TYR_RECOMBINASE"/>
    <property type="match status" value="1"/>
</dbReference>
<feature type="domain" description="Tyr recombinase" evidence="5">
    <location>
        <begin position="210"/>
        <end position="408"/>
    </location>
</feature>
<name>A0A8H7U9W1_9FUNG</name>
<evidence type="ECO:0000256" key="4">
    <source>
        <dbReference type="ARBA" id="ARBA00023172"/>
    </source>
</evidence>
<keyword evidence="2" id="KW-0229">DNA integration</keyword>
<dbReference type="GO" id="GO:0015074">
    <property type="term" value="P:DNA integration"/>
    <property type="evidence" value="ECO:0007669"/>
    <property type="project" value="UniProtKB-KW"/>
</dbReference>
<dbReference type="Gene3D" id="1.10.443.10">
    <property type="entry name" value="Intergrase catalytic core"/>
    <property type="match status" value="1"/>
</dbReference>
<dbReference type="AlphaFoldDB" id="A0A8H7U9W1"/>
<dbReference type="EMBL" id="JAEPRA010000030">
    <property type="protein sequence ID" value="KAG2171864.1"/>
    <property type="molecule type" value="Genomic_DNA"/>
</dbReference>
<evidence type="ECO:0000256" key="3">
    <source>
        <dbReference type="ARBA" id="ARBA00023125"/>
    </source>
</evidence>
<evidence type="ECO:0000259" key="5">
    <source>
        <dbReference type="PROSITE" id="PS51898"/>
    </source>
</evidence>
<dbReference type="PANTHER" id="PTHR30629:SF2">
    <property type="entry name" value="PROPHAGE INTEGRASE INTS-RELATED"/>
    <property type="match status" value="1"/>
</dbReference>
<dbReference type="InterPro" id="IPR002104">
    <property type="entry name" value="Integrase_catalytic"/>
</dbReference>